<gene>
    <name evidence="2" type="ORF">D0435_09830</name>
</gene>
<keyword evidence="2" id="KW-0378">Hydrolase</keyword>
<dbReference type="AlphaFoldDB" id="A0A845QIJ3"/>
<dbReference type="InterPro" id="IPR036866">
    <property type="entry name" value="RibonucZ/Hydroxyglut_hydro"/>
</dbReference>
<accession>A0A845QIJ3</accession>
<proteinExistence type="predicted"/>
<evidence type="ECO:0000313" key="2">
    <source>
        <dbReference type="EMBL" id="NBH61950.1"/>
    </source>
</evidence>
<evidence type="ECO:0000259" key="1">
    <source>
        <dbReference type="Pfam" id="PF00753"/>
    </source>
</evidence>
<dbReference type="GO" id="GO:0016787">
    <property type="term" value="F:hydrolase activity"/>
    <property type="evidence" value="ECO:0007669"/>
    <property type="project" value="UniProtKB-KW"/>
</dbReference>
<feature type="domain" description="Metallo-beta-lactamase" evidence="1">
    <location>
        <begin position="27"/>
        <end position="196"/>
    </location>
</feature>
<evidence type="ECO:0000313" key="3">
    <source>
        <dbReference type="Proteomes" id="UP000446866"/>
    </source>
</evidence>
<dbReference type="Proteomes" id="UP000446866">
    <property type="component" value="Unassembled WGS sequence"/>
</dbReference>
<dbReference type="InterPro" id="IPR041712">
    <property type="entry name" value="DHPS-like_MBL-fold"/>
</dbReference>
<dbReference type="SUPFAM" id="SSF56281">
    <property type="entry name" value="Metallo-hydrolase/oxidoreductase"/>
    <property type="match status" value="1"/>
</dbReference>
<dbReference type="EMBL" id="QXWK01000017">
    <property type="protein sequence ID" value="NBH61950.1"/>
    <property type="molecule type" value="Genomic_DNA"/>
</dbReference>
<sequence>MKGAGIVKLKVLVDNNTYIDEYYLGEPAAAFYIEEGGERILFDCGYSDVLLKNAELMGIDLSSLTKIVFSHGHNDHTRGLLFLKDRADLSAVSLIAHPDCFLPREDETGSFGAPFSLADAALWTKLTTTCEPVNLIDKLVWLGEIPRGNDFEASEPVGRRLKDGLWEDDYVMDDTALAYRGEEGLFIITGCSHSGICNIVEYAKKVCGDSRIAGIIGGFHLFEKGRQLDKAVEYLKSCGVKRLYPCHCVSLAAKAAMLAELPVVEVGVGLRLELQ</sequence>
<name>A0A845QIJ3_9FIRM</name>
<dbReference type="CDD" id="cd07713">
    <property type="entry name" value="DHPS-like_MBL-fold"/>
    <property type="match status" value="1"/>
</dbReference>
<keyword evidence="3" id="KW-1185">Reference proteome</keyword>
<dbReference type="InterPro" id="IPR052926">
    <property type="entry name" value="Metallo-beta-lactamase_dom"/>
</dbReference>
<comment type="caution">
    <text evidence="2">The sequence shown here is derived from an EMBL/GenBank/DDBJ whole genome shotgun (WGS) entry which is preliminary data.</text>
</comment>
<dbReference type="PANTHER" id="PTHR13754:SF18">
    <property type="entry name" value="7,8-DIHYDROPTERIN-6-METHYL-4-(BETA-D-RIBOFURANOSYL)-AMINOBENZENE-5'-PHOSPHATE SYNTHASE"/>
    <property type="match status" value="1"/>
</dbReference>
<organism evidence="2 3">
    <name type="scientific">Anaerotruncus colihominis</name>
    <dbReference type="NCBI Taxonomy" id="169435"/>
    <lineage>
        <taxon>Bacteria</taxon>
        <taxon>Bacillati</taxon>
        <taxon>Bacillota</taxon>
        <taxon>Clostridia</taxon>
        <taxon>Eubacteriales</taxon>
        <taxon>Oscillospiraceae</taxon>
        <taxon>Anaerotruncus</taxon>
    </lineage>
</organism>
<protein>
    <submittedName>
        <fullName evidence="2">MBL fold metallo-hydrolase</fullName>
    </submittedName>
</protein>
<dbReference type="InterPro" id="IPR001279">
    <property type="entry name" value="Metallo-B-lactamas"/>
</dbReference>
<dbReference type="Pfam" id="PF00753">
    <property type="entry name" value="Lactamase_B"/>
    <property type="match status" value="1"/>
</dbReference>
<dbReference type="PANTHER" id="PTHR13754">
    <property type="entry name" value="METALLO-BETA-LACTAMASE SUPERFAMILY PROTEIN"/>
    <property type="match status" value="1"/>
</dbReference>
<reference evidence="2 3" key="1">
    <citation type="submission" date="2018-08" db="EMBL/GenBank/DDBJ databases">
        <title>Murine metabolic-syndrome-specific gut microbial biobank.</title>
        <authorList>
            <person name="Liu C."/>
        </authorList>
    </citation>
    <scope>NUCLEOTIDE SEQUENCE [LARGE SCALE GENOMIC DNA]</scope>
    <source>
        <strain evidence="2 3">28</strain>
    </source>
</reference>
<dbReference type="Gene3D" id="3.60.15.10">
    <property type="entry name" value="Ribonuclease Z/Hydroxyacylglutathione hydrolase-like"/>
    <property type="match status" value="1"/>
</dbReference>
<dbReference type="GO" id="GO:0016740">
    <property type="term" value="F:transferase activity"/>
    <property type="evidence" value="ECO:0007669"/>
    <property type="project" value="TreeGrafter"/>
</dbReference>